<dbReference type="Gene3D" id="3.40.630.30">
    <property type="match status" value="1"/>
</dbReference>
<reference evidence="2 3" key="1">
    <citation type="journal article" date="2021" name="Int. J. Syst. Evol. Microbiol.">
        <title>Clostridium zeae sp. nov., isolated from corn silage.</title>
        <authorList>
            <person name="Kobayashi H."/>
            <person name="Tanizawa Y."/>
            <person name="Yagura M."/>
            <person name="Sakamoto M."/>
            <person name="Ohkuma M."/>
            <person name="Tohno M."/>
        </authorList>
    </citation>
    <scope>NUCLEOTIDE SEQUENCE [LARGE SCALE GENOMIC DNA]</scope>
    <source>
        <strain evidence="2 3">CSC2</strain>
    </source>
</reference>
<protein>
    <submittedName>
        <fullName evidence="2">Zwittermicin A resistance protein ZmaR</fullName>
    </submittedName>
</protein>
<gene>
    <name evidence="2" type="ORF">CSC2_22600</name>
</gene>
<comment type="caution">
    <text evidence="2">The sequence shown here is derived from an EMBL/GenBank/DDBJ whole genome shotgun (WGS) entry which is preliminary data.</text>
</comment>
<dbReference type="InterPro" id="IPR027365">
    <property type="entry name" value="GNAT_acetyltra_YdfB-like"/>
</dbReference>
<sequence>MIELQKNERASLQSLCVGKSDVELFSCIEGKTGQVWANSKENPTLAVILVADFCFLLGHSEKLQDGDYIKKLYDNIRRKIIVPDSQFWIDVIAKYFPNNHRKFSRYSIKTEPKVFNKAKLNSYVRAIESKFNIVNIDKTNYNKVLADDFMADCCSNYSSLEDFTENGLGYLIIYEDEIISAASSYGYCKGSIEITIGTKEEYRQKGLALACASKLILNCLDRGIYPRWDAANLESVALAEKLGYHFDKEYIVYSIF</sequence>
<name>A0ABQ1EAG9_9CLOT</name>
<dbReference type="PANTHER" id="PTHR31143:SF2">
    <property type="entry name" value="FR47-LIKE DOMAIN-CONTAINING PROTEIN-RELATED"/>
    <property type="match status" value="1"/>
</dbReference>
<organism evidence="2 3">
    <name type="scientific">Clostridium zeae</name>
    <dbReference type="NCBI Taxonomy" id="2759022"/>
    <lineage>
        <taxon>Bacteria</taxon>
        <taxon>Bacillati</taxon>
        <taxon>Bacillota</taxon>
        <taxon>Clostridia</taxon>
        <taxon>Eubacteriales</taxon>
        <taxon>Clostridiaceae</taxon>
        <taxon>Clostridium</taxon>
    </lineage>
</organism>
<dbReference type="SUPFAM" id="SSF55729">
    <property type="entry name" value="Acyl-CoA N-acyltransferases (Nat)"/>
    <property type="match status" value="1"/>
</dbReference>
<evidence type="ECO:0000259" key="1">
    <source>
        <dbReference type="PROSITE" id="PS51186"/>
    </source>
</evidence>
<keyword evidence="3" id="KW-1185">Reference proteome</keyword>
<feature type="domain" description="N-acetyltransferase" evidence="1">
    <location>
        <begin position="131"/>
        <end position="256"/>
    </location>
</feature>
<accession>A0ABQ1EAG9</accession>
<evidence type="ECO:0000313" key="2">
    <source>
        <dbReference type="EMBL" id="GFZ31734.1"/>
    </source>
</evidence>
<dbReference type="Gene3D" id="3.40.630.110">
    <property type="entry name" value="GNAT acetyltransferase-like"/>
    <property type="match status" value="1"/>
</dbReference>
<dbReference type="PANTHER" id="PTHR31143">
    <property type="match status" value="1"/>
</dbReference>
<dbReference type="InterPro" id="IPR000182">
    <property type="entry name" value="GNAT_dom"/>
</dbReference>
<dbReference type="InterPro" id="IPR042573">
    <property type="entry name" value="GNAT_acetyltra_N"/>
</dbReference>
<evidence type="ECO:0000313" key="3">
    <source>
        <dbReference type="Proteomes" id="UP000663802"/>
    </source>
</evidence>
<dbReference type="PROSITE" id="PS51186">
    <property type="entry name" value="GNAT"/>
    <property type="match status" value="1"/>
</dbReference>
<dbReference type="Pfam" id="PF12746">
    <property type="entry name" value="GNAT_acetyltran"/>
    <property type="match status" value="1"/>
</dbReference>
<dbReference type="Proteomes" id="UP000663802">
    <property type="component" value="Unassembled WGS sequence"/>
</dbReference>
<dbReference type="InterPro" id="IPR016181">
    <property type="entry name" value="Acyl_CoA_acyltransferase"/>
</dbReference>
<proteinExistence type="predicted"/>
<dbReference type="EMBL" id="BMBA01000002">
    <property type="protein sequence ID" value="GFZ31734.1"/>
    <property type="molecule type" value="Genomic_DNA"/>
</dbReference>
<dbReference type="RefSeq" id="WP_206870031.1">
    <property type="nucleotide sequence ID" value="NZ_BMBA01000002.1"/>
</dbReference>